<gene>
    <name evidence="2" type="ORF">Aple_064060</name>
</gene>
<proteinExistence type="predicted"/>
<keyword evidence="3" id="KW-1185">Reference proteome</keyword>
<comment type="caution">
    <text evidence="2">The sequence shown here is derived from an EMBL/GenBank/DDBJ whole genome shotgun (WGS) entry which is preliminary data.</text>
</comment>
<reference evidence="2 3" key="1">
    <citation type="submission" date="2019-10" db="EMBL/GenBank/DDBJ databases">
        <title>Whole genome shotgun sequence of Acrocarpospora pleiomorpha NBRC 16267.</title>
        <authorList>
            <person name="Ichikawa N."/>
            <person name="Kimura A."/>
            <person name="Kitahashi Y."/>
            <person name="Komaki H."/>
            <person name="Oguchi A."/>
        </authorList>
    </citation>
    <scope>NUCLEOTIDE SEQUENCE [LARGE SCALE GENOMIC DNA]</scope>
    <source>
        <strain evidence="2 3">NBRC 16267</strain>
    </source>
</reference>
<dbReference type="OrthoDB" id="4333650at2"/>
<dbReference type="Proteomes" id="UP000377595">
    <property type="component" value="Unassembled WGS sequence"/>
</dbReference>
<organism evidence="2 3">
    <name type="scientific">Acrocarpospora pleiomorpha</name>
    <dbReference type="NCBI Taxonomy" id="90975"/>
    <lineage>
        <taxon>Bacteria</taxon>
        <taxon>Bacillati</taxon>
        <taxon>Actinomycetota</taxon>
        <taxon>Actinomycetes</taxon>
        <taxon>Streptosporangiales</taxon>
        <taxon>Streptosporangiaceae</taxon>
        <taxon>Acrocarpospora</taxon>
    </lineage>
</organism>
<protein>
    <recommendedName>
        <fullName evidence="4">SH3b domain-containing protein</fullName>
    </recommendedName>
</protein>
<dbReference type="EMBL" id="BLAF01000042">
    <property type="protein sequence ID" value="GES23507.1"/>
    <property type="molecule type" value="Genomic_DNA"/>
</dbReference>
<evidence type="ECO:0000313" key="3">
    <source>
        <dbReference type="Proteomes" id="UP000377595"/>
    </source>
</evidence>
<accession>A0A5M3XQA6</accession>
<evidence type="ECO:0000256" key="1">
    <source>
        <dbReference type="SAM" id="SignalP"/>
    </source>
</evidence>
<dbReference type="AlphaFoldDB" id="A0A5M3XQA6"/>
<dbReference type="RefSeq" id="WP_155348397.1">
    <property type="nucleotide sequence ID" value="NZ_BAAAHM010000006.1"/>
</dbReference>
<keyword evidence="1" id="KW-0732">Signal</keyword>
<sequence>MRTTARLVLIAALAFFAAAVLPSAAQALPGTYVTTYADAPGRPRPCLNDTPTCRPVGIVKRGSHLIYCQTMGATVVLGGYVSNWWVMTDLGTGRVFIPALYVDNWDLVSMSLPYC</sequence>
<feature type="signal peptide" evidence="1">
    <location>
        <begin position="1"/>
        <end position="27"/>
    </location>
</feature>
<feature type="chain" id="PRO_5024454231" description="SH3b domain-containing protein" evidence="1">
    <location>
        <begin position="28"/>
        <end position="115"/>
    </location>
</feature>
<evidence type="ECO:0008006" key="4">
    <source>
        <dbReference type="Google" id="ProtNLM"/>
    </source>
</evidence>
<name>A0A5M3XQA6_9ACTN</name>
<evidence type="ECO:0000313" key="2">
    <source>
        <dbReference type="EMBL" id="GES23507.1"/>
    </source>
</evidence>